<reference evidence="3 4" key="1">
    <citation type="journal article" date="2019" name="Int. J. Syst. Evol. Microbiol.">
        <title>The Global Catalogue of Microorganisms (GCM) 10K type strain sequencing project: providing services to taxonomists for standard genome sequencing and annotation.</title>
        <authorList>
            <consortium name="The Broad Institute Genomics Platform"/>
            <consortium name="The Broad Institute Genome Sequencing Center for Infectious Disease"/>
            <person name="Wu L."/>
            <person name="Ma J."/>
        </authorList>
    </citation>
    <scope>NUCLEOTIDE SEQUENCE [LARGE SCALE GENOMIC DNA]</scope>
    <source>
        <strain evidence="3 4">JCM 14046</strain>
    </source>
</reference>
<comment type="caution">
    <text evidence="3">The sequence shown here is derived from an EMBL/GenBank/DDBJ whole genome shotgun (WGS) entry which is preliminary data.</text>
</comment>
<keyword evidence="2" id="KW-0472">Membrane</keyword>
<evidence type="ECO:0000313" key="3">
    <source>
        <dbReference type="EMBL" id="GAA1920667.1"/>
    </source>
</evidence>
<feature type="transmembrane region" description="Helical" evidence="2">
    <location>
        <begin position="127"/>
        <end position="147"/>
    </location>
</feature>
<accession>A0ABN2PH00</accession>
<feature type="transmembrane region" description="Helical" evidence="2">
    <location>
        <begin position="76"/>
        <end position="93"/>
    </location>
</feature>
<keyword evidence="4" id="KW-1185">Reference proteome</keyword>
<sequence length="254" mass="27698">MGGSSAQFTPYDVSHLTAIAVLLAGCVVLALVGRRGRRTDPDDRLGRVLAVLLVAGTIPLQVLYFTPAYFELDRTLPIQLCDLASFVSAWALWTHRRGAVALTYLWGIPLTTQAVLTPDLVTPFPDLVFLLFWVMHIGIVWAAVYLTVGRGLGPDWRDFRFAVAVTLAWAVAVFTLNVAIDTNYGFLNRKPAGGSVLDLFGPWPTYLAVEVAVVLVVWAAMTWPFARRGALSPSRPRRGTGSAAPPPRARGRGR</sequence>
<name>A0ABN2PH00_9ACTN</name>
<dbReference type="Proteomes" id="UP001501612">
    <property type="component" value="Unassembled WGS sequence"/>
</dbReference>
<dbReference type="NCBIfam" id="TIGR02206">
    <property type="entry name" value="intg_mem_TP0381"/>
    <property type="match status" value="1"/>
</dbReference>
<evidence type="ECO:0000256" key="2">
    <source>
        <dbReference type="SAM" id="Phobius"/>
    </source>
</evidence>
<proteinExistence type="predicted"/>
<feature type="transmembrane region" description="Helical" evidence="2">
    <location>
        <begin position="45"/>
        <end position="64"/>
    </location>
</feature>
<organism evidence="3 4">
    <name type="scientific">Nocardioides lentus</name>
    <dbReference type="NCBI Taxonomy" id="338077"/>
    <lineage>
        <taxon>Bacteria</taxon>
        <taxon>Bacillati</taxon>
        <taxon>Actinomycetota</taxon>
        <taxon>Actinomycetes</taxon>
        <taxon>Propionibacteriales</taxon>
        <taxon>Nocardioidaceae</taxon>
        <taxon>Nocardioides</taxon>
    </lineage>
</organism>
<protein>
    <submittedName>
        <fullName evidence="3">TIGR02206 family membrane protein</fullName>
    </submittedName>
</protein>
<feature type="transmembrane region" description="Helical" evidence="2">
    <location>
        <begin position="159"/>
        <end position="180"/>
    </location>
</feature>
<keyword evidence="2" id="KW-0812">Transmembrane</keyword>
<feature type="transmembrane region" description="Helical" evidence="2">
    <location>
        <begin position="206"/>
        <end position="226"/>
    </location>
</feature>
<evidence type="ECO:0000313" key="4">
    <source>
        <dbReference type="Proteomes" id="UP001501612"/>
    </source>
</evidence>
<keyword evidence="2" id="KW-1133">Transmembrane helix</keyword>
<gene>
    <name evidence="3" type="ORF">GCM10009737_22740</name>
</gene>
<dbReference type="Pfam" id="PF14808">
    <property type="entry name" value="TMEM164"/>
    <property type="match status" value="1"/>
</dbReference>
<dbReference type="RefSeq" id="WP_344007238.1">
    <property type="nucleotide sequence ID" value="NZ_BAAAMY010000005.1"/>
</dbReference>
<dbReference type="EMBL" id="BAAAMY010000005">
    <property type="protein sequence ID" value="GAA1920667.1"/>
    <property type="molecule type" value="Genomic_DNA"/>
</dbReference>
<dbReference type="InterPro" id="IPR011737">
    <property type="entry name" value="CHP02206_TP0381"/>
</dbReference>
<feature type="transmembrane region" description="Helical" evidence="2">
    <location>
        <begin position="100"/>
        <end position="121"/>
    </location>
</feature>
<evidence type="ECO:0000256" key="1">
    <source>
        <dbReference type="SAM" id="MobiDB-lite"/>
    </source>
</evidence>
<feature type="region of interest" description="Disordered" evidence="1">
    <location>
        <begin position="231"/>
        <end position="254"/>
    </location>
</feature>
<feature type="transmembrane region" description="Helical" evidence="2">
    <location>
        <begin position="13"/>
        <end position="33"/>
    </location>
</feature>